<dbReference type="InterPro" id="IPR019262">
    <property type="entry name" value="DUF2272"/>
</dbReference>
<evidence type="ECO:0000259" key="2">
    <source>
        <dbReference type="Pfam" id="PF10030"/>
    </source>
</evidence>
<gene>
    <name evidence="3" type="ORF">OL599_11260</name>
</gene>
<dbReference type="Pfam" id="PF10030">
    <property type="entry name" value="DUF2272"/>
    <property type="match status" value="1"/>
</dbReference>
<dbReference type="AlphaFoldDB" id="A0AA41YRG0"/>
<dbReference type="EMBL" id="JAPDNT010000006">
    <property type="protein sequence ID" value="MCW3475150.1"/>
    <property type="molecule type" value="Genomic_DNA"/>
</dbReference>
<sequence>MVLTLAGCKAAPPGPTPPPAAEQPLRIPPFARVPYEPFGRADAVAMALREWRAWGQMVDDAPPEERPPPAPEDKPERMPGMWQRVGEYWWLSQDNGRTEAAWTGKHDDDDVVFDAGRDEDYAWSAAFVSYVMRMSGAGPRFPYSPSHVTYINIARQMSLGQAAGWVVWAEPIDTTAPQPGDLICYGRHNARRMRFADLPARHFPSHCDIVVSAVPGQLAVIGGNVDDAVTMKHVPVTAAGTLAAPRGAPLDTRYPWFVVIRVLYDR</sequence>
<feature type="domain" description="DUF2272" evidence="2">
    <location>
        <begin position="76"/>
        <end position="262"/>
    </location>
</feature>
<organism evidence="3 4">
    <name type="scientific">Limobrevibacterium gyesilva</name>
    <dbReference type="NCBI Taxonomy" id="2991712"/>
    <lineage>
        <taxon>Bacteria</taxon>
        <taxon>Pseudomonadati</taxon>
        <taxon>Pseudomonadota</taxon>
        <taxon>Alphaproteobacteria</taxon>
        <taxon>Acetobacterales</taxon>
        <taxon>Acetobacteraceae</taxon>
        <taxon>Limobrevibacterium</taxon>
    </lineage>
</organism>
<feature type="compositionally biased region" description="Pro residues" evidence="1">
    <location>
        <begin position="12"/>
        <end position="21"/>
    </location>
</feature>
<evidence type="ECO:0000313" key="3">
    <source>
        <dbReference type="EMBL" id="MCW3475150.1"/>
    </source>
</evidence>
<comment type="caution">
    <text evidence="3">The sequence shown here is derived from an EMBL/GenBank/DDBJ whole genome shotgun (WGS) entry which is preliminary data.</text>
</comment>
<proteinExistence type="predicted"/>
<feature type="region of interest" description="Disordered" evidence="1">
    <location>
        <begin position="1"/>
        <end position="25"/>
    </location>
</feature>
<accession>A0AA41YRG0</accession>
<feature type="compositionally biased region" description="Basic and acidic residues" evidence="1">
    <location>
        <begin position="63"/>
        <end position="77"/>
    </location>
</feature>
<evidence type="ECO:0000256" key="1">
    <source>
        <dbReference type="SAM" id="MobiDB-lite"/>
    </source>
</evidence>
<protein>
    <submittedName>
        <fullName evidence="3">DUF2272 domain-containing protein</fullName>
    </submittedName>
</protein>
<evidence type="ECO:0000313" key="4">
    <source>
        <dbReference type="Proteomes" id="UP001165679"/>
    </source>
</evidence>
<keyword evidence="4" id="KW-1185">Reference proteome</keyword>
<feature type="region of interest" description="Disordered" evidence="1">
    <location>
        <begin position="58"/>
        <end position="78"/>
    </location>
</feature>
<reference evidence="3" key="1">
    <citation type="submission" date="2022-09" db="EMBL/GenBank/DDBJ databases">
        <title>Rhodovastum sp. nov. RN2-1 isolated from soil in Seongnam, South Korea.</title>
        <authorList>
            <person name="Le N.T."/>
        </authorList>
    </citation>
    <scope>NUCLEOTIDE SEQUENCE</scope>
    <source>
        <strain evidence="3">RN2-1</strain>
    </source>
</reference>
<name>A0AA41YRG0_9PROT</name>
<dbReference type="Proteomes" id="UP001165679">
    <property type="component" value="Unassembled WGS sequence"/>
</dbReference>
<reference evidence="3" key="2">
    <citation type="submission" date="2022-10" db="EMBL/GenBank/DDBJ databases">
        <authorList>
            <person name="Trinh H.N."/>
        </authorList>
    </citation>
    <scope>NUCLEOTIDE SEQUENCE</scope>
    <source>
        <strain evidence="3">RN2-1</strain>
    </source>
</reference>